<protein>
    <recommendedName>
        <fullName evidence="3">DUF962 domain-containing protein</fullName>
    </recommendedName>
</protein>
<reference evidence="2" key="1">
    <citation type="submission" date="2018-05" db="EMBL/GenBank/DDBJ databases">
        <authorList>
            <person name="Lanie J.A."/>
            <person name="Ng W.-L."/>
            <person name="Kazmierczak K.M."/>
            <person name="Andrzejewski T.M."/>
            <person name="Davidsen T.M."/>
            <person name="Wayne K.J."/>
            <person name="Tettelin H."/>
            <person name="Glass J.I."/>
            <person name="Rusch D."/>
            <person name="Podicherti R."/>
            <person name="Tsui H.-C.T."/>
            <person name="Winkler M.E."/>
        </authorList>
    </citation>
    <scope>NUCLEOTIDE SEQUENCE</scope>
</reference>
<proteinExistence type="predicted"/>
<dbReference type="InterPro" id="IPR009305">
    <property type="entry name" value="Mpo1-like"/>
</dbReference>
<keyword evidence="1" id="KW-0472">Membrane</keyword>
<feature type="transmembrane region" description="Helical" evidence="1">
    <location>
        <begin position="47"/>
        <end position="67"/>
    </location>
</feature>
<feature type="transmembrane region" description="Helical" evidence="1">
    <location>
        <begin position="21"/>
        <end position="41"/>
    </location>
</feature>
<dbReference type="PANTHER" id="PTHR34205:SF2">
    <property type="entry name" value="DUF962 DOMAIN-CONTAINING PROTEIN"/>
    <property type="match status" value="1"/>
</dbReference>
<evidence type="ECO:0008006" key="3">
    <source>
        <dbReference type="Google" id="ProtNLM"/>
    </source>
</evidence>
<dbReference type="PANTHER" id="PTHR34205">
    <property type="entry name" value="TRANSMEMBRANE PROTEIN"/>
    <property type="match status" value="1"/>
</dbReference>
<keyword evidence="1" id="KW-0812">Transmembrane</keyword>
<name>A0A382CLF5_9ZZZZ</name>
<keyword evidence="1" id="KW-1133">Transmembrane helix</keyword>
<accession>A0A382CLF5</accession>
<dbReference type="Pfam" id="PF06127">
    <property type="entry name" value="Mpo1-like"/>
    <property type="match status" value="1"/>
</dbReference>
<evidence type="ECO:0000313" key="2">
    <source>
        <dbReference type="EMBL" id="SVB26689.1"/>
    </source>
</evidence>
<gene>
    <name evidence="2" type="ORF">METZ01_LOCUS179543</name>
</gene>
<dbReference type="AlphaFoldDB" id="A0A382CLF5"/>
<dbReference type="EMBL" id="UINC01034993">
    <property type="protein sequence ID" value="SVB26689.1"/>
    <property type="molecule type" value="Genomic_DNA"/>
</dbReference>
<sequence length="101" mass="11775">MRYKSFKEFYPFYLGEHSKSGTKVLHFIGSWCALVCLGALFHSGNFWWLLGGLVLGYGFAWSGHYFIEKNKPATFQYPLYSFMGDWVMFAQLIFGKLRFST</sequence>
<evidence type="ECO:0000256" key="1">
    <source>
        <dbReference type="SAM" id="Phobius"/>
    </source>
</evidence>
<organism evidence="2">
    <name type="scientific">marine metagenome</name>
    <dbReference type="NCBI Taxonomy" id="408172"/>
    <lineage>
        <taxon>unclassified sequences</taxon>
        <taxon>metagenomes</taxon>
        <taxon>ecological metagenomes</taxon>
    </lineage>
</organism>